<reference evidence="2 3" key="1">
    <citation type="submission" date="2024-07" db="EMBL/GenBank/DDBJ databases">
        <authorList>
            <person name="Akdeniz Z."/>
        </authorList>
    </citation>
    <scope>NUCLEOTIDE SEQUENCE [LARGE SCALE GENOMIC DNA]</scope>
</reference>
<protein>
    <submittedName>
        <fullName evidence="2">Hypothetical_protein</fullName>
    </submittedName>
</protein>
<comment type="caution">
    <text evidence="2">The sequence shown here is derived from an EMBL/GenBank/DDBJ whole genome shotgun (WGS) entry which is preliminary data.</text>
</comment>
<gene>
    <name evidence="2" type="ORF">HINF_LOCUS40961</name>
</gene>
<evidence type="ECO:0000313" key="2">
    <source>
        <dbReference type="EMBL" id="CAL6045281.1"/>
    </source>
</evidence>
<feature type="compositionally biased region" description="Basic and acidic residues" evidence="1">
    <location>
        <begin position="109"/>
        <end position="133"/>
    </location>
</feature>
<evidence type="ECO:0000313" key="3">
    <source>
        <dbReference type="Proteomes" id="UP001642409"/>
    </source>
</evidence>
<proteinExistence type="predicted"/>
<dbReference type="EMBL" id="CAXDID020000163">
    <property type="protein sequence ID" value="CAL6045281.1"/>
    <property type="molecule type" value="Genomic_DNA"/>
</dbReference>
<evidence type="ECO:0000256" key="1">
    <source>
        <dbReference type="SAM" id="MobiDB-lite"/>
    </source>
</evidence>
<feature type="region of interest" description="Disordered" evidence="1">
    <location>
        <begin position="106"/>
        <end position="133"/>
    </location>
</feature>
<keyword evidence="3" id="KW-1185">Reference proteome</keyword>
<sequence length="133" mass="15804">MVCRTARQVNDDEQSKLQPDIVTKDNQTFDFSVSKTKIEKYGKIFDNKNVISIIITPWLQMDPRSVFEMSRYYKPDKLFKSLSFWTIYMESQKLEKYSSCSKENNLNHFDTEAQRTESLRMKPSLERVNPRDS</sequence>
<organism evidence="2 3">
    <name type="scientific">Hexamita inflata</name>
    <dbReference type="NCBI Taxonomy" id="28002"/>
    <lineage>
        <taxon>Eukaryota</taxon>
        <taxon>Metamonada</taxon>
        <taxon>Diplomonadida</taxon>
        <taxon>Hexamitidae</taxon>
        <taxon>Hexamitinae</taxon>
        <taxon>Hexamita</taxon>
    </lineage>
</organism>
<dbReference type="Proteomes" id="UP001642409">
    <property type="component" value="Unassembled WGS sequence"/>
</dbReference>
<accession>A0ABP1JSL5</accession>
<name>A0ABP1JSL5_9EUKA</name>